<name>L7FGX0_STRT8</name>
<accession>L7FGX0</accession>
<feature type="domain" description="Methyltransferase type 11" evidence="1">
    <location>
        <begin position="46"/>
        <end position="142"/>
    </location>
</feature>
<organism evidence="2 3">
    <name type="scientific">Streptomyces turgidiscabies (strain Car8)</name>
    <dbReference type="NCBI Taxonomy" id="698760"/>
    <lineage>
        <taxon>Bacteria</taxon>
        <taxon>Bacillati</taxon>
        <taxon>Actinomycetota</taxon>
        <taxon>Actinomycetes</taxon>
        <taxon>Kitasatosporales</taxon>
        <taxon>Streptomycetaceae</taxon>
        <taxon>Streptomyces</taxon>
    </lineage>
</organism>
<dbReference type="SUPFAM" id="SSF53335">
    <property type="entry name" value="S-adenosyl-L-methionine-dependent methyltransferases"/>
    <property type="match status" value="1"/>
</dbReference>
<evidence type="ECO:0000313" key="3">
    <source>
        <dbReference type="Proteomes" id="UP000010931"/>
    </source>
</evidence>
<proteinExistence type="predicted"/>
<keyword evidence="2" id="KW-0808">Transferase</keyword>
<dbReference type="GO" id="GO:0008757">
    <property type="term" value="F:S-adenosylmethionine-dependent methyltransferase activity"/>
    <property type="evidence" value="ECO:0007669"/>
    <property type="project" value="InterPro"/>
</dbReference>
<dbReference type="CDD" id="cd02440">
    <property type="entry name" value="AdoMet_MTases"/>
    <property type="match status" value="1"/>
</dbReference>
<dbReference type="EMBL" id="AEJB01000053">
    <property type="protein sequence ID" value="ELP70618.1"/>
    <property type="molecule type" value="Genomic_DNA"/>
</dbReference>
<comment type="caution">
    <text evidence="2">The sequence shown here is derived from an EMBL/GenBank/DDBJ whole genome shotgun (WGS) entry which is preliminary data.</text>
</comment>
<dbReference type="AlphaFoldDB" id="L7FGX0"/>
<dbReference type="Proteomes" id="UP000010931">
    <property type="component" value="Unassembled WGS sequence"/>
</dbReference>
<sequence length="242" mass="26024">MTDTDSWDTIADWYAERLRSGSAMHEFARDVLLDELPRDLRGQRILDLGCGQGLITRALAARGGSAVGIDPSPRMIEHARAAEEGGSSGARYAVDDGCSLATVATSSVEWVTAGLSLNNVPDLAAALTAVRRVLVPGGVLVFTVPHPCFEAPHAWWGDDGDERPCRVVGDYFAEGFWRSANPDGARRAGNQHRMLSSYVTDLLEHGFAIESVAESTPDARVVAEQPLRAGLPPFLLISGRRS</sequence>
<evidence type="ECO:0000313" key="2">
    <source>
        <dbReference type="EMBL" id="ELP70618.1"/>
    </source>
</evidence>
<gene>
    <name evidence="2" type="ORF">STRTUCAR8_06247</name>
</gene>
<dbReference type="STRING" id="85558.T45_02125"/>
<keyword evidence="2" id="KW-0489">Methyltransferase</keyword>
<keyword evidence="3" id="KW-1185">Reference proteome</keyword>
<dbReference type="InterPro" id="IPR013216">
    <property type="entry name" value="Methyltransf_11"/>
</dbReference>
<dbReference type="PANTHER" id="PTHR43861">
    <property type="entry name" value="TRANS-ACONITATE 2-METHYLTRANSFERASE-RELATED"/>
    <property type="match status" value="1"/>
</dbReference>
<protein>
    <submittedName>
        <fullName evidence="2">Methyltransferase domain protein</fullName>
    </submittedName>
</protein>
<dbReference type="GO" id="GO:0032259">
    <property type="term" value="P:methylation"/>
    <property type="evidence" value="ECO:0007669"/>
    <property type="project" value="UniProtKB-KW"/>
</dbReference>
<dbReference type="InterPro" id="IPR029063">
    <property type="entry name" value="SAM-dependent_MTases_sf"/>
</dbReference>
<reference evidence="2 3" key="1">
    <citation type="journal article" date="2011" name="Plasmid">
        <title>Streptomyces turgidiscabies Car8 contains a modular pathogenicity island that shares virulence genes with other actinobacterial plant pathogens.</title>
        <authorList>
            <person name="Huguet-Tapia J.C."/>
            <person name="Badger J.H."/>
            <person name="Loria R."/>
            <person name="Pettis G.S."/>
        </authorList>
    </citation>
    <scope>NUCLEOTIDE SEQUENCE [LARGE SCALE GENOMIC DNA]</scope>
    <source>
        <strain evidence="2 3">Car8</strain>
    </source>
</reference>
<dbReference type="PANTHER" id="PTHR43861:SF1">
    <property type="entry name" value="TRANS-ACONITATE 2-METHYLTRANSFERASE"/>
    <property type="match status" value="1"/>
</dbReference>
<dbReference type="PATRIC" id="fig|698760.3.peg.736"/>
<dbReference type="Pfam" id="PF08241">
    <property type="entry name" value="Methyltransf_11"/>
    <property type="match status" value="1"/>
</dbReference>
<evidence type="ECO:0000259" key="1">
    <source>
        <dbReference type="Pfam" id="PF08241"/>
    </source>
</evidence>
<dbReference type="GO" id="GO:0017000">
    <property type="term" value="P:antibiotic biosynthetic process"/>
    <property type="evidence" value="ECO:0007669"/>
    <property type="project" value="UniProtKB-ARBA"/>
</dbReference>
<dbReference type="Gene3D" id="3.40.50.150">
    <property type="entry name" value="Vaccinia Virus protein VP39"/>
    <property type="match status" value="1"/>
</dbReference>